<dbReference type="RefSeq" id="WP_254168445.1">
    <property type="nucleotide sequence ID" value="NZ_JANAFB010000044.1"/>
</dbReference>
<accession>A0A9X2HI59</accession>
<evidence type="ECO:0000313" key="2">
    <source>
        <dbReference type="EMBL" id="MCP3426977.1"/>
    </source>
</evidence>
<feature type="compositionally biased region" description="Pro residues" evidence="1">
    <location>
        <begin position="72"/>
        <end position="98"/>
    </location>
</feature>
<feature type="compositionally biased region" description="Basic and acidic residues" evidence="1">
    <location>
        <begin position="56"/>
        <end position="67"/>
    </location>
</feature>
<evidence type="ECO:0000256" key="1">
    <source>
        <dbReference type="SAM" id="MobiDB-lite"/>
    </source>
</evidence>
<dbReference type="AlphaFoldDB" id="A0A9X2HI59"/>
<evidence type="ECO:0000313" key="3">
    <source>
        <dbReference type="Proteomes" id="UP001139502"/>
    </source>
</evidence>
<sequence length="128" mass="12930">MLHAIAGSPRRVVLVLTLLAALLVPGTAALAAYLQSISAEAELTGAVDVAQGPDPADQHAAPEDRRILAAPAGPPGAWGPPGNPPRGPAPGGVLPPPRKPACPLVSATYSSHGTNARFMIMIHGSVMK</sequence>
<name>A0A9X2HI59_9MICC</name>
<comment type="caution">
    <text evidence="2">The sequence shown here is derived from an EMBL/GenBank/DDBJ whole genome shotgun (WGS) entry which is preliminary data.</text>
</comment>
<feature type="region of interest" description="Disordered" evidence="1">
    <location>
        <begin position="48"/>
        <end position="98"/>
    </location>
</feature>
<gene>
    <name evidence="2" type="ORF">NBM05_13400</name>
</gene>
<organism evidence="2 3">
    <name type="scientific">Rothia santali</name>
    <dbReference type="NCBI Taxonomy" id="2949643"/>
    <lineage>
        <taxon>Bacteria</taxon>
        <taxon>Bacillati</taxon>
        <taxon>Actinomycetota</taxon>
        <taxon>Actinomycetes</taxon>
        <taxon>Micrococcales</taxon>
        <taxon>Micrococcaceae</taxon>
        <taxon>Rothia</taxon>
    </lineage>
</organism>
<dbReference type="Proteomes" id="UP001139502">
    <property type="component" value="Unassembled WGS sequence"/>
</dbReference>
<proteinExistence type="predicted"/>
<keyword evidence="3" id="KW-1185">Reference proteome</keyword>
<protein>
    <submittedName>
        <fullName evidence="2">Uncharacterized protein</fullName>
    </submittedName>
</protein>
<dbReference type="EMBL" id="JANAFB010000044">
    <property type="protein sequence ID" value="MCP3426977.1"/>
    <property type="molecule type" value="Genomic_DNA"/>
</dbReference>
<reference evidence="2" key="1">
    <citation type="submission" date="2022-06" db="EMBL/GenBank/DDBJ databases">
        <title>Rothia sp. isolated from sandalwood seedling.</title>
        <authorList>
            <person name="Tuikhar N."/>
            <person name="Kirdat K."/>
            <person name="Thorat V."/>
            <person name="Swetha P."/>
            <person name="Padma S."/>
            <person name="Sundararaj R."/>
            <person name="Yadav A."/>
        </authorList>
    </citation>
    <scope>NUCLEOTIDE SEQUENCE</scope>
    <source>
        <strain evidence="2">AR01</strain>
    </source>
</reference>